<accession>A0A0F9IZG7</accession>
<evidence type="ECO:0000313" key="2">
    <source>
        <dbReference type="EMBL" id="KKL99055.1"/>
    </source>
</evidence>
<comment type="caution">
    <text evidence="2">The sequence shown here is derived from an EMBL/GenBank/DDBJ whole genome shotgun (WGS) entry which is preliminary data.</text>
</comment>
<keyword evidence="1" id="KW-0812">Transmembrane</keyword>
<gene>
    <name evidence="2" type="ORF">LCGC14_1818240</name>
</gene>
<dbReference type="AlphaFoldDB" id="A0A0F9IZG7"/>
<keyword evidence="1" id="KW-0472">Membrane</keyword>
<evidence type="ECO:0000256" key="1">
    <source>
        <dbReference type="SAM" id="Phobius"/>
    </source>
</evidence>
<dbReference type="EMBL" id="LAZR01017764">
    <property type="protein sequence ID" value="KKL99055.1"/>
    <property type="molecule type" value="Genomic_DNA"/>
</dbReference>
<sequence>MSLLAIWATGFFIGLGMTLVAAAIVYAVTPPEDDPVGHAAPIIVGGALVSVLWHVLLMLAVILLPLAGAFLGIVWLTRMVQEKHATGSMSSTTHVIIPARWRRIFRRG</sequence>
<organism evidence="2">
    <name type="scientific">marine sediment metagenome</name>
    <dbReference type="NCBI Taxonomy" id="412755"/>
    <lineage>
        <taxon>unclassified sequences</taxon>
        <taxon>metagenomes</taxon>
        <taxon>ecological metagenomes</taxon>
    </lineage>
</organism>
<name>A0A0F9IZG7_9ZZZZ</name>
<feature type="transmembrane region" description="Helical" evidence="1">
    <location>
        <begin position="51"/>
        <end position="76"/>
    </location>
</feature>
<reference evidence="2" key="1">
    <citation type="journal article" date="2015" name="Nature">
        <title>Complex archaea that bridge the gap between prokaryotes and eukaryotes.</title>
        <authorList>
            <person name="Spang A."/>
            <person name="Saw J.H."/>
            <person name="Jorgensen S.L."/>
            <person name="Zaremba-Niedzwiedzka K."/>
            <person name="Martijn J."/>
            <person name="Lind A.E."/>
            <person name="van Eijk R."/>
            <person name="Schleper C."/>
            <person name="Guy L."/>
            <person name="Ettema T.J."/>
        </authorList>
    </citation>
    <scope>NUCLEOTIDE SEQUENCE</scope>
</reference>
<protein>
    <submittedName>
        <fullName evidence="2">Uncharacterized protein</fullName>
    </submittedName>
</protein>
<proteinExistence type="predicted"/>
<keyword evidence="1" id="KW-1133">Transmembrane helix</keyword>